<feature type="region of interest" description="Disordered" evidence="2">
    <location>
        <begin position="1"/>
        <end position="108"/>
    </location>
</feature>
<feature type="compositionally biased region" description="Basic and acidic residues" evidence="2">
    <location>
        <begin position="692"/>
        <end position="718"/>
    </location>
</feature>
<dbReference type="GO" id="GO:0061025">
    <property type="term" value="P:membrane fusion"/>
    <property type="evidence" value="ECO:0007669"/>
    <property type="project" value="TreeGrafter"/>
</dbReference>
<feature type="compositionally biased region" description="Basic and acidic residues" evidence="2">
    <location>
        <begin position="1320"/>
        <end position="1329"/>
    </location>
</feature>
<feature type="compositionally biased region" description="Polar residues" evidence="2">
    <location>
        <begin position="1047"/>
        <end position="1060"/>
    </location>
</feature>
<dbReference type="OrthoDB" id="6363515at2759"/>
<dbReference type="InterPro" id="IPR024095">
    <property type="entry name" value="Vesicle_P115"/>
</dbReference>
<reference evidence="3" key="1">
    <citation type="submission" date="2020-11" db="EMBL/GenBank/DDBJ databases">
        <authorList>
            <person name="Tran Van P."/>
        </authorList>
    </citation>
    <scope>NUCLEOTIDE SEQUENCE</scope>
</reference>
<feature type="region of interest" description="Disordered" evidence="2">
    <location>
        <begin position="1136"/>
        <end position="1177"/>
    </location>
</feature>
<dbReference type="GO" id="GO:0012507">
    <property type="term" value="C:ER to Golgi transport vesicle membrane"/>
    <property type="evidence" value="ECO:0007669"/>
    <property type="project" value="TreeGrafter"/>
</dbReference>
<feature type="compositionally biased region" description="Acidic residues" evidence="2">
    <location>
        <begin position="1160"/>
        <end position="1173"/>
    </location>
</feature>
<feature type="compositionally biased region" description="Basic and acidic residues" evidence="2">
    <location>
        <begin position="1029"/>
        <end position="1043"/>
    </location>
</feature>
<feature type="compositionally biased region" description="Basic and acidic residues" evidence="2">
    <location>
        <begin position="665"/>
        <end position="680"/>
    </location>
</feature>
<feature type="compositionally biased region" description="Polar residues" evidence="2">
    <location>
        <begin position="35"/>
        <end position="45"/>
    </location>
</feature>
<dbReference type="PANTHER" id="PTHR10013:SF0">
    <property type="entry name" value="GENERAL VESICULAR TRANSPORT FACTOR P115"/>
    <property type="match status" value="1"/>
</dbReference>
<feature type="compositionally biased region" description="Polar residues" evidence="2">
    <location>
        <begin position="513"/>
        <end position="524"/>
    </location>
</feature>
<dbReference type="GO" id="GO:0006888">
    <property type="term" value="P:endoplasmic reticulum to Golgi vesicle-mediated transport"/>
    <property type="evidence" value="ECO:0007669"/>
    <property type="project" value="TreeGrafter"/>
</dbReference>
<evidence type="ECO:0000313" key="3">
    <source>
        <dbReference type="EMBL" id="CAD7225470.1"/>
    </source>
</evidence>
<feature type="compositionally biased region" description="Polar residues" evidence="2">
    <location>
        <begin position="825"/>
        <end position="845"/>
    </location>
</feature>
<feature type="compositionally biased region" description="Basic and acidic residues" evidence="2">
    <location>
        <begin position="775"/>
        <end position="802"/>
    </location>
</feature>
<gene>
    <name evidence="3" type="ORF">CTOB1V02_LOCUS3410</name>
</gene>
<feature type="region of interest" description="Disordered" evidence="2">
    <location>
        <begin position="1304"/>
        <end position="1329"/>
    </location>
</feature>
<feature type="compositionally biased region" description="Polar residues" evidence="2">
    <location>
        <begin position="573"/>
        <end position="585"/>
    </location>
</feature>
<feature type="compositionally biased region" description="Polar residues" evidence="2">
    <location>
        <begin position="681"/>
        <end position="691"/>
    </location>
</feature>
<feature type="compositionally biased region" description="Polar residues" evidence="2">
    <location>
        <begin position="803"/>
        <end position="816"/>
    </location>
</feature>
<feature type="coiled-coil region" evidence="1">
    <location>
        <begin position="1468"/>
        <end position="1574"/>
    </location>
</feature>
<feature type="region of interest" description="Disordered" evidence="2">
    <location>
        <begin position="970"/>
        <end position="1090"/>
    </location>
</feature>
<dbReference type="GO" id="GO:0005795">
    <property type="term" value="C:Golgi stack"/>
    <property type="evidence" value="ECO:0007669"/>
    <property type="project" value="TreeGrafter"/>
</dbReference>
<feature type="compositionally biased region" description="Low complexity" evidence="2">
    <location>
        <begin position="981"/>
        <end position="991"/>
    </location>
</feature>
<feature type="coiled-coil region" evidence="1">
    <location>
        <begin position="263"/>
        <end position="333"/>
    </location>
</feature>
<feature type="compositionally biased region" description="Basic and acidic residues" evidence="2">
    <location>
        <begin position="447"/>
        <end position="457"/>
    </location>
</feature>
<sequence>MASWVRFRQRGTAGDEGKSGNRACQNSKIKEGKENSPNVSPSNSFGEPDRGKNNAFRKRSVAEENTSGSKWGAWRKSAADSRQTEGGTSSTKGHHQGPLRGGDGQAHNNQEFNREKLLWPQMCKKLADLAKELDMLHERLSNRDDELRSLEAIKRETEEKLLRQLEHERKDPKQIIDDLKVRIHSTESEKQNLQKQVKNVNERLSQQERTLNEGYQQKLHEMTVRMARQQESFNHKMKALEASQKALEASHQKTKEVLQTHHENEMERLRAKFLEKLEEQELNSRAKWEQIEHNLQQELLATKEAMESYLQECDTLRDKLSLTERRFEEIKAAYYGIQGEYFQGKKEVEFIKYELNRIHEEQYRERKDWERHVKMEREEATAKIGLVEGRLKAIQVAMSECVSHLLASLPSLAWSCACSNPLEGTHGTCLRCILEAVIQKSNTDDTAESRGKPEDTKPPQPPPAVGGGIFPPAKEGENVSPPNILSSCGRGIPRETMPLKFWKKFKDDKNSVKSETIPSDPKSVSSDKGESFTSDPRSVSRDKSGNITSDPKLISSESIARGQKTVSSDKNETTTGDSKAISSGKPSDKNLIQPCLPKSPVPEEKGWRSPRLWRSPRKTEPSEEESRRSLKPDPSHCQKPPKSTAKSINSLDRPAANCGTSLTSSKDRIVPIKISQEECSKSNSKNVLETSATRDETVPITRKEREVLISKSKNDTRASSDLASSLKPVPPPPSTSSITGIQPKPQTPKKVTENKKITERENLNVAETNVPRATTDSRKEDHTKPRIEDSKFTLKSLVKDQSESSSLNQKTLNEQLKPTAPVAPSNVQSNSSPQTTRPFYSQRLNRSLPGPSAMKAKKSDISNNGIERTKNLEFQAPNLRSLAEDCQIPNGRSPQECRIPNTRNHPDCRNSNGKSHSDYQIQNLKNPSDGQILKNLEISRPSIAPIPTLQLLSQKTEAVNHLIKPGLGETNCASFGGGRGQQTTSSDSRSPQQPPKPPRTSLIKVDQKPNPGDPVTTKTPGVKSTGIVSDEKTGKLDARKPCEKSVSFKSEPTDNFSVDSNPELATPRTATAFKVESNNGKRFNSELDTPEPSITFNVQLASHHNKVLPEFAKSNSSDKRGIKDIPILIISEAVDEAGSSSNGTKRTERFLARSPSSSEAESEDGDDEDESETWEAKEEALREELESVELALLLEAAANLLNLQFEVLSLLLQRLLNRENELRRRLEELEVKLQERDDEVSQLKTKIEEVDEHLHQTRAELEETQVELRKMKDATAQAKLKAEKEFEERDKEREQRIQELEKRNEELEEEVEELTAQKQDLTKRRDNANSEKEKELKFIHQALEEALTEREELQARFEKEFEFLRTVSSDREQQMLDDFEFKLREIERDYKMRMDEKEKEAECRVSNARQAIEMEMMHDREKILEEKKQAAEQMMKVLHLQSYEPEVRQLQGLVHEQQKALRVANMSCEQLKYTERNLSSEINRLRRQHAEVIARMEQEKDRQLKNELDRLKTKLNNEWEFRLKTECSRLKSELDQLHEEEKELALESQRLQSQQELQELRAEFERRESELLARVHSQSKNS</sequence>
<dbReference type="GO" id="GO:0006886">
    <property type="term" value="P:intracellular protein transport"/>
    <property type="evidence" value="ECO:0007669"/>
    <property type="project" value="TreeGrafter"/>
</dbReference>
<accession>A0A7R8WAA7</accession>
<feature type="region of interest" description="Disordered" evidence="2">
    <location>
        <begin position="508"/>
        <end position="873"/>
    </location>
</feature>
<proteinExistence type="predicted"/>
<feature type="region of interest" description="Disordered" evidence="2">
    <location>
        <begin position="442"/>
        <end position="491"/>
    </location>
</feature>
<dbReference type="GO" id="GO:0005783">
    <property type="term" value="C:endoplasmic reticulum"/>
    <property type="evidence" value="ECO:0007669"/>
    <property type="project" value="TreeGrafter"/>
</dbReference>
<evidence type="ECO:0000256" key="2">
    <source>
        <dbReference type="SAM" id="MobiDB-lite"/>
    </source>
</evidence>
<feature type="compositionally biased region" description="Basic and acidic residues" evidence="2">
    <location>
        <begin position="617"/>
        <end position="636"/>
    </location>
</feature>
<keyword evidence="1" id="KW-0175">Coiled coil</keyword>
<feature type="compositionally biased region" description="Basic and acidic residues" evidence="2">
    <location>
        <begin position="750"/>
        <end position="762"/>
    </location>
</feature>
<protein>
    <submittedName>
        <fullName evidence="3">Uncharacterized protein</fullName>
    </submittedName>
</protein>
<organism evidence="3">
    <name type="scientific">Cyprideis torosa</name>
    <dbReference type="NCBI Taxonomy" id="163714"/>
    <lineage>
        <taxon>Eukaryota</taxon>
        <taxon>Metazoa</taxon>
        <taxon>Ecdysozoa</taxon>
        <taxon>Arthropoda</taxon>
        <taxon>Crustacea</taxon>
        <taxon>Oligostraca</taxon>
        <taxon>Ostracoda</taxon>
        <taxon>Podocopa</taxon>
        <taxon>Podocopida</taxon>
        <taxon>Cytherocopina</taxon>
        <taxon>Cytheroidea</taxon>
        <taxon>Cytherideidae</taxon>
        <taxon>Cyprideis</taxon>
    </lineage>
</organism>
<dbReference type="PANTHER" id="PTHR10013">
    <property type="entry name" value="GENERAL VESICULAR TRANSPORT FACTOR P115"/>
    <property type="match status" value="1"/>
</dbReference>
<feature type="coiled-coil region" evidence="1">
    <location>
        <begin position="126"/>
        <end position="217"/>
    </location>
</feature>
<feature type="compositionally biased region" description="Polar residues" evidence="2">
    <location>
        <begin position="765"/>
        <end position="774"/>
    </location>
</feature>
<name>A0A7R8WAA7_9CRUS</name>
<dbReference type="GO" id="GO:0048211">
    <property type="term" value="P:Golgi vesicle docking"/>
    <property type="evidence" value="ECO:0007669"/>
    <property type="project" value="TreeGrafter"/>
</dbReference>
<feature type="region of interest" description="Disordered" evidence="2">
    <location>
        <begin position="887"/>
        <end position="917"/>
    </location>
</feature>
<dbReference type="EMBL" id="OB660580">
    <property type="protein sequence ID" value="CAD7225470.1"/>
    <property type="molecule type" value="Genomic_DNA"/>
</dbReference>
<evidence type="ECO:0000256" key="1">
    <source>
        <dbReference type="SAM" id="Coils"/>
    </source>
</evidence>